<protein>
    <submittedName>
        <fullName evidence="1">Uncharacterized protein</fullName>
    </submittedName>
</protein>
<name>A0A8H6I5A2_9AGAR</name>
<dbReference type="OrthoDB" id="5424058at2759"/>
<evidence type="ECO:0000313" key="2">
    <source>
        <dbReference type="Proteomes" id="UP000521943"/>
    </source>
</evidence>
<comment type="caution">
    <text evidence="1">The sequence shown here is derived from an EMBL/GenBank/DDBJ whole genome shotgun (WGS) entry which is preliminary data.</text>
</comment>
<reference evidence="1 2" key="1">
    <citation type="submission" date="2020-07" db="EMBL/GenBank/DDBJ databases">
        <title>Comparative genomics of pyrophilous fungi reveals a link between fire events and developmental genes.</title>
        <authorList>
            <consortium name="DOE Joint Genome Institute"/>
            <person name="Steindorff A.S."/>
            <person name="Carver A."/>
            <person name="Calhoun S."/>
            <person name="Stillman K."/>
            <person name="Liu H."/>
            <person name="Lipzen A."/>
            <person name="Pangilinan J."/>
            <person name="Labutti K."/>
            <person name="Bruns T.D."/>
            <person name="Grigoriev I.V."/>
        </authorList>
    </citation>
    <scope>NUCLEOTIDE SEQUENCE [LARGE SCALE GENOMIC DNA]</scope>
    <source>
        <strain evidence="1 2">CBS 144469</strain>
    </source>
</reference>
<feature type="non-terminal residue" evidence="1">
    <location>
        <position position="1"/>
    </location>
</feature>
<keyword evidence="2" id="KW-1185">Reference proteome</keyword>
<sequence length="215" mass="24050">SSGYPALFSFISSLYTTKNQHMSSQVSKMVSEHAPQLHDFILHRDVTDRSRTWIRANFAIILGEEMDKVTKILQPEWQGDLSAVLAGFSLGGILVASKEVAPNLHEIIRGLLGWEEGQSTRKKKDVVLAAVLSILAQCRNEKSSEVQTITGIFLFACGVPRTMYDVLNHAGFCLSYTQTVMKMKGLAAERLELTCKFVREHPCQVVYDNVNIAFR</sequence>
<dbReference type="Proteomes" id="UP000521943">
    <property type="component" value="Unassembled WGS sequence"/>
</dbReference>
<accession>A0A8H6I5A2</accession>
<gene>
    <name evidence="1" type="ORF">DFP72DRAFT_753328</name>
</gene>
<dbReference type="AlphaFoldDB" id="A0A8H6I5A2"/>
<organism evidence="1 2">
    <name type="scientific">Ephemerocybe angulata</name>
    <dbReference type="NCBI Taxonomy" id="980116"/>
    <lineage>
        <taxon>Eukaryota</taxon>
        <taxon>Fungi</taxon>
        <taxon>Dikarya</taxon>
        <taxon>Basidiomycota</taxon>
        <taxon>Agaricomycotina</taxon>
        <taxon>Agaricomycetes</taxon>
        <taxon>Agaricomycetidae</taxon>
        <taxon>Agaricales</taxon>
        <taxon>Agaricineae</taxon>
        <taxon>Psathyrellaceae</taxon>
        <taxon>Ephemerocybe</taxon>
    </lineage>
</organism>
<evidence type="ECO:0000313" key="1">
    <source>
        <dbReference type="EMBL" id="KAF6757718.1"/>
    </source>
</evidence>
<proteinExistence type="predicted"/>
<dbReference type="EMBL" id="JACGCI010000021">
    <property type="protein sequence ID" value="KAF6757718.1"/>
    <property type="molecule type" value="Genomic_DNA"/>
</dbReference>
<feature type="non-terminal residue" evidence="1">
    <location>
        <position position="215"/>
    </location>
</feature>